<feature type="transmembrane region" description="Helical" evidence="6">
    <location>
        <begin position="157"/>
        <end position="177"/>
    </location>
</feature>
<dbReference type="PANTHER" id="PTHR24096">
    <property type="entry name" value="LONG-CHAIN-FATTY-ACID--COA LIGASE"/>
    <property type="match status" value="1"/>
</dbReference>
<dbReference type="CDD" id="cd07989">
    <property type="entry name" value="LPLAT_AGPAT-like"/>
    <property type="match status" value="1"/>
</dbReference>
<dbReference type="GO" id="GO:0022857">
    <property type="term" value="F:transmembrane transporter activity"/>
    <property type="evidence" value="ECO:0007669"/>
    <property type="project" value="InterPro"/>
</dbReference>
<keyword evidence="4 6" id="KW-1133">Transmembrane helix</keyword>
<dbReference type="InterPro" id="IPR000873">
    <property type="entry name" value="AMP-dep_synth/lig_dom"/>
</dbReference>
<keyword evidence="8" id="KW-0808">Transferase</keyword>
<dbReference type="AlphaFoldDB" id="A0A0K2G962"/>
<dbReference type="InterPro" id="IPR045851">
    <property type="entry name" value="AMP-bd_C_sf"/>
</dbReference>
<feature type="transmembrane region" description="Helical" evidence="6">
    <location>
        <begin position="122"/>
        <end position="145"/>
    </location>
</feature>
<organism evidence="8 9">
    <name type="scientific">Nitrospira moscoviensis</name>
    <dbReference type="NCBI Taxonomy" id="42253"/>
    <lineage>
        <taxon>Bacteria</taxon>
        <taxon>Pseudomonadati</taxon>
        <taxon>Nitrospirota</taxon>
        <taxon>Nitrospiria</taxon>
        <taxon>Nitrospirales</taxon>
        <taxon>Nitrospiraceae</taxon>
        <taxon>Nitrospira</taxon>
    </lineage>
</organism>
<dbReference type="SMART" id="SM00563">
    <property type="entry name" value="PlsC"/>
    <property type="match status" value="1"/>
</dbReference>
<dbReference type="KEGG" id="nmv:NITMOv2_1075"/>
<dbReference type="SUPFAM" id="SSF103473">
    <property type="entry name" value="MFS general substrate transporter"/>
    <property type="match status" value="1"/>
</dbReference>
<dbReference type="GO" id="GO:0008922">
    <property type="term" value="F:long-chain fatty acid [acyl-carrier-protein] ligase activity"/>
    <property type="evidence" value="ECO:0007669"/>
    <property type="project" value="UniProtKB-EC"/>
</dbReference>
<dbReference type="Gene3D" id="3.40.50.12780">
    <property type="entry name" value="N-terminal domain of ligase-like"/>
    <property type="match status" value="1"/>
</dbReference>
<dbReference type="GO" id="GO:0016405">
    <property type="term" value="F:CoA-ligase activity"/>
    <property type="evidence" value="ECO:0007669"/>
    <property type="project" value="TreeGrafter"/>
</dbReference>
<dbReference type="EC" id="6.2.1.20" evidence="8"/>
<dbReference type="NCBIfam" id="NF006386">
    <property type="entry name" value="PRK08633.1"/>
    <property type="match status" value="1"/>
</dbReference>
<dbReference type="InterPro" id="IPR002123">
    <property type="entry name" value="Plipid/glycerol_acylTrfase"/>
</dbReference>
<dbReference type="InterPro" id="IPR036259">
    <property type="entry name" value="MFS_trans_sf"/>
</dbReference>
<dbReference type="EMBL" id="CP011801">
    <property type="protein sequence ID" value="ALA57506.1"/>
    <property type="molecule type" value="Genomic_DNA"/>
</dbReference>
<dbReference type="Gene3D" id="1.20.1250.20">
    <property type="entry name" value="MFS general substrate transporter like domains"/>
    <property type="match status" value="1"/>
</dbReference>
<dbReference type="InterPro" id="IPR042099">
    <property type="entry name" value="ANL_N_sf"/>
</dbReference>
<evidence type="ECO:0000256" key="1">
    <source>
        <dbReference type="ARBA" id="ARBA00006432"/>
    </source>
</evidence>
<feature type="domain" description="Phospholipid/glycerol acyltransferase" evidence="7">
    <location>
        <begin position="332"/>
        <end position="447"/>
    </location>
</feature>
<feature type="transmembrane region" description="Helical" evidence="6">
    <location>
        <begin position="248"/>
        <end position="268"/>
    </location>
</feature>
<evidence type="ECO:0000256" key="4">
    <source>
        <dbReference type="ARBA" id="ARBA00022989"/>
    </source>
</evidence>
<dbReference type="CDD" id="cd06173">
    <property type="entry name" value="MFS_MefA_like"/>
    <property type="match status" value="1"/>
</dbReference>
<dbReference type="EC" id="2.3.1.40" evidence="8"/>
<protein>
    <submittedName>
        <fullName evidence="8">Putative fused MFS-type Permease and bifunctional Acyl-[acyl-carrier-protein]-phospholipid O-acyltransferase/Acyl-[acyl-carrier-protein] synthetase</fullName>
        <ecNumber evidence="8">2.3.1.40</ecNumber>
        <ecNumber evidence="8">6.2.1.20</ecNumber>
    </submittedName>
</protein>
<dbReference type="Pfam" id="PF07690">
    <property type="entry name" value="MFS_1"/>
    <property type="match status" value="1"/>
</dbReference>
<keyword evidence="9" id="KW-1185">Reference proteome</keyword>
<accession>A0A0K2G962</accession>
<keyword evidence="5 6" id="KW-0472">Membrane</keyword>
<keyword evidence="2 8" id="KW-0436">Ligase</keyword>
<dbReference type="Gene3D" id="3.30.300.30">
    <property type="match status" value="1"/>
</dbReference>
<evidence type="ECO:0000256" key="6">
    <source>
        <dbReference type="SAM" id="Phobius"/>
    </source>
</evidence>
<dbReference type="PROSITE" id="PS00455">
    <property type="entry name" value="AMP_BINDING"/>
    <property type="match status" value="1"/>
</dbReference>
<proteinExistence type="inferred from homology"/>
<dbReference type="PANTHER" id="PTHR24096:SF149">
    <property type="entry name" value="AMP-BINDING DOMAIN-CONTAINING PROTEIN-RELATED"/>
    <property type="match status" value="1"/>
</dbReference>
<name>A0A0K2G962_NITMO</name>
<keyword evidence="3 6" id="KW-0812">Transmembrane</keyword>
<feature type="transmembrane region" description="Helical" evidence="6">
    <location>
        <begin position="100"/>
        <end position="117"/>
    </location>
</feature>
<dbReference type="STRING" id="42253.NITMOv2_1075"/>
<evidence type="ECO:0000313" key="8">
    <source>
        <dbReference type="EMBL" id="ALA57506.1"/>
    </source>
</evidence>
<dbReference type="Pfam" id="PF01553">
    <property type="entry name" value="Acyltransferase"/>
    <property type="match status" value="1"/>
</dbReference>
<evidence type="ECO:0000256" key="3">
    <source>
        <dbReference type="ARBA" id="ARBA00022692"/>
    </source>
</evidence>
<dbReference type="InterPro" id="IPR011701">
    <property type="entry name" value="MFS"/>
</dbReference>
<dbReference type="PATRIC" id="fig|42253.5.peg.1059"/>
<reference evidence="8 9" key="1">
    <citation type="journal article" date="2015" name="Proc. Natl. Acad. Sci. U.S.A.">
        <title>Expanded metabolic versatility of ubiquitous nitrite-oxidizing bacteria from the genus Nitrospira.</title>
        <authorList>
            <person name="Koch H."/>
            <person name="Lucker S."/>
            <person name="Albertsen M."/>
            <person name="Kitzinger K."/>
            <person name="Herbold C."/>
            <person name="Spieck E."/>
            <person name="Nielsen P.H."/>
            <person name="Wagner M."/>
            <person name="Daims H."/>
        </authorList>
    </citation>
    <scope>NUCLEOTIDE SEQUENCE [LARGE SCALE GENOMIC DNA]</scope>
    <source>
        <strain evidence="8 9">NSP M-1</strain>
    </source>
</reference>
<evidence type="ECO:0000256" key="5">
    <source>
        <dbReference type="ARBA" id="ARBA00023136"/>
    </source>
</evidence>
<feature type="transmembrane region" description="Helical" evidence="6">
    <location>
        <begin position="214"/>
        <end position="236"/>
    </location>
</feature>
<comment type="similarity">
    <text evidence="1">Belongs to the ATP-dependent AMP-binding enzyme family.</text>
</comment>
<feature type="transmembrane region" description="Helical" evidence="6">
    <location>
        <begin position="280"/>
        <end position="299"/>
    </location>
</feature>
<dbReference type="SUPFAM" id="SSF56801">
    <property type="entry name" value="Acetyl-CoA synthetase-like"/>
    <property type="match status" value="1"/>
</dbReference>
<sequence>MNPAGGVLPLIVLFGMGVHSALFSPSKYGILPELVPHEGLAGANGLLEMWTFAAILTGTAAGGFLLQSAGETLWIAPLALVVLSIVGLAAASTVPPVTPARASGGVVATVQGAWAAIREERLLRLAIAGEIFFWTIASLFAQNVLVYAKAVLNLSDALSGLPLTVLSVGIGLGAMLVGRLSQHRVEYGLIPLGAVGVFATLGLVGLLAPQMPGTFALMGLLGVASAFIFVPLNAVLQWKSPADRRGSVISFSNTCVFTGILFGSLAGGTLANGGLSTSSIFVATAFATLGGTLWALWLLPDAFIRLVLVILTNTLYRVRVVGAEHVPATGGALLVPNHMSFVDGFLLMASIDRRIRFVVDAGYATHPLLHWLMRMMRVIPISSSGGPRMILRALRQAGQALDDGEVVCIFPEGQITRTGTLLPFRRGFERIVKGRAAPIIPVHLDRVWGSIFSFRDGRFVSKWPDRIPYPVTVSFGAPQPSATPAYELRRLVRELGEAAWHLRKADQEPLHRPVVRTWRRRPFTFAMADGSRPRVTGFQALIGTIALARALRMHWHGQQHVGLLLPPSVAGALVNIAASLAGKTSVNLNYTVGRAGLESAVMQASLKTVLTSRQFIDKAKLEVPAGAAVLWLEDIAKTIRRRDKVAALLLALLAPLSLLERACGQTRPTTMDDLATIIFSSGSTGEPKGVMLSHFSINSNVEGAAQVIPIDKQDRALGILPFFHSFGYMLLWFYTRHNAGIVFHPSPLDVAAIGELCARYRITLLVVTPTFLQLYLRRCTPEQFSSLRVVLTGAEKLPLRLVEAFQQKFGIAPVEGYGVTECAPVIAANCPDYRAAGFYQVASRRGTVGQPLPGVSVRVVDPDTWQILPPAQAGMLLVKGANVMNGYLGREDLTSKAMRDGWYITGDIAALDEDGFLTITDRLSRFSKIGGEMVPHGKVEEALQQAAGADMQVFAVTGLPDEKKGERLAVLHTLDEARIPDILDKLAAQGLPNLFIPARNHFVKVDALPVLGTGKLDLRGLKRMAMERLASGTSA</sequence>
<dbReference type="InterPro" id="IPR020845">
    <property type="entry name" value="AMP-binding_CS"/>
</dbReference>
<dbReference type="GO" id="GO:0008779">
    <property type="term" value="F:acyl-[acyl-carrier-protein]-phospholipid O-acyltransferase activity"/>
    <property type="evidence" value="ECO:0007669"/>
    <property type="project" value="UniProtKB-EC"/>
</dbReference>
<gene>
    <name evidence="8" type="ORF">NITMOv2_1075</name>
</gene>
<dbReference type="SUPFAM" id="SSF69593">
    <property type="entry name" value="Glycerol-3-phosphate (1)-acyltransferase"/>
    <property type="match status" value="1"/>
</dbReference>
<feature type="transmembrane region" description="Helical" evidence="6">
    <location>
        <begin position="73"/>
        <end position="94"/>
    </location>
</feature>
<dbReference type="Proteomes" id="UP000069205">
    <property type="component" value="Chromosome"/>
</dbReference>
<evidence type="ECO:0000259" key="7">
    <source>
        <dbReference type="SMART" id="SM00563"/>
    </source>
</evidence>
<dbReference type="Pfam" id="PF00501">
    <property type="entry name" value="AMP-binding"/>
    <property type="match status" value="1"/>
</dbReference>
<feature type="transmembrane region" description="Helical" evidence="6">
    <location>
        <begin position="189"/>
        <end position="208"/>
    </location>
</feature>
<keyword evidence="8" id="KW-0012">Acyltransferase</keyword>
<feature type="transmembrane region" description="Helical" evidence="6">
    <location>
        <begin position="47"/>
        <end position="66"/>
    </location>
</feature>
<evidence type="ECO:0000313" key="9">
    <source>
        <dbReference type="Proteomes" id="UP000069205"/>
    </source>
</evidence>
<evidence type="ECO:0000256" key="2">
    <source>
        <dbReference type="ARBA" id="ARBA00022598"/>
    </source>
</evidence>